<dbReference type="EMBL" id="UYJE01001939">
    <property type="protein sequence ID" value="VDI06467.1"/>
    <property type="molecule type" value="Genomic_DNA"/>
</dbReference>
<protein>
    <submittedName>
        <fullName evidence="2">Uncharacterized protein</fullName>
    </submittedName>
</protein>
<name>A0A8B6CMU4_MYTGA</name>
<accession>A0A8B6CMU4</accession>
<dbReference type="AlphaFoldDB" id="A0A8B6CMU4"/>
<feature type="region of interest" description="Disordered" evidence="1">
    <location>
        <begin position="1"/>
        <end position="55"/>
    </location>
</feature>
<evidence type="ECO:0000313" key="2">
    <source>
        <dbReference type="EMBL" id="VDI06467.1"/>
    </source>
</evidence>
<reference evidence="2" key="1">
    <citation type="submission" date="2018-11" db="EMBL/GenBank/DDBJ databases">
        <authorList>
            <person name="Alioto T."/>
            <person name="Alioto T."/>
        </authorList>
    </citation>
    <scope>NUCLEOTIDE SEQUENCE</scope>
</reference>
<evidence type="ECO:0000256" key="1">
    <source>
        <dbReference type="SAM" id="MobiDB-lite"/>
    </source>
</evidence>
<keyword evidence="3" id="KW-1185">Reference proteome</keyword>
<gene>
    <name evidence="2" type="ORF">MGAL_10B006342</name>
</gene>
<sequence>MLSKARDLMYPDSDGMIPPIGTPGQKKRGLEEAEVPCPKRTISTETITPPETPTP</sequence>
<evidence type="ECO:0000313" key="3">
    <source>
        <dbReference type="Proteomes" id="UP000596742"/>
    </source>
</evidence>
<dbReference type="Proteomes" id="UP000596742">
    <property type="component" value="Unassembled WGS sequence"/>
</dbReference>
<organism evidence="2 3">
    <name type="scientific">Mytilus galloprovincialis</name>
    <name type="common">Mediterranean mussel</name>
    <dbReference type="NCBI Taxonomy" id="29158"/>
    <lineage>
        <taxon>Eukaryota</taxon>
        <taxon>Metazoa</taxon>
        <taxon>Spiralia</taxon>
        <taxon>Lophotrochozoa</taxon>
        <taxon>Mollusca</taxon>
        <taxon>Bivalvia</taxon>
        <taxon>Autobranchia</taxon>
        <taxon>Pteriomorphia</taxon>
        <taxon>Mytilida</taxon>
        <taxon>Mytiloidea</taxon>
        <taxon>Mytilidae</taxon>
        <taxon>Mytilinae</taxon>
        <taxon>Mytilus</taxon>
    </lineage>
</organism>
<comment type="caution">
    <text evidence="2">The sequence shown here is derived from an EMBL/GenBank/DDBJ whole genome shotgun (WGS) entry which is preliminary data.</text>
</comment>
<proteinExistence type="predicted"/>